<dbReference type="RefSeq" id="XP_014151603.1">
    <property type="nucleotide sequence ID" value="XM_014296128.1"/>
</dbReference>
<dbReference type="InterPro" id="IPR004352">
    <property type="entry name" value="GH114_TIM-barrel"/>
</dbReference>
<name>A0A0L0FMI3_9EUKA</name>
<keyword evidence="3" id="KW-0472">Membrane</keyword>
<dbReference type="Pfam" id="PF03537">
    <property type="entry name" value="Glyco_hydro_114"/>
    <property type="match status" value="1"/>
</dbReference>
<evidence type="ECO:0000256" key="2">
    <source>
        <dbReference type="SAM" id="MobiDB-lite"/>
    </source>
</evidence>
<organism evidence="5 6">
    <name type="scientific">Sphaeroforma arctica JP610</name>
    <dbReference type="NCBI Taxonomy" id="667725"/>
    <lineage>
        <taxon>Eukaryota</taxon>
        <taxon>Ichthyosporea</taxon>
        <taxon>Ichthyophonida</taxon>
        <taxon>Sphaeroforma</taxon>
    </lineage>
</organism>
<sequence length="573" mass="62616">MVKLEPGESHSKHTEKTQRCTKKIKIASCILAILVLIGIIVGVLAATGTLSGSNSDGTAQGSKTIPSVQPSTIPVPSTTPPALTLQQIAEMKPRNEVLQNLTVSWSEWKAQCGDGVCGEGGLPEQVVFADTDCESNETYIPNGWKVADNNQDTKQVAATYSFAAPCLVLRDGTVLATKGVNASDCHPIPLSVTTHSDRRTSVKFAAELCPARILIEQIDSVIQAPGFVPKSCPASCSGHGTCDPITGKCICDNRFTGTSCSRVIGDISIPTNSETVDRYKPKKGIRWQWQLQDTIDESHDVPLYDIDFDTPDSTIASLHAAGRRVMCYFSAGSTEKWRIDQELFPAFIQGGPLLFGTGDVFDDEAWLDLRRFDIIGPIMMNRLDAAKAKGCDAVEFDNPDIVIHEHGLAGNIDLTLQLQFDKWCVRQAHARGMSVALKNSNEFAFLLSDTYDMVVNEEAFINGNIDNYWPFLHRDKPVLNTEYFTSRCFYCATSRAMGVSTIKKRPDLDSCLVDCTMEMPLNVTSVCDSIGFEASGRARYPASAEGWCPLTLNLDANECAAPRFAECDPSYGY</sequence>
<comment type="caution">
    <text evidence="1">Lacks conserved residue(s) required for the propagation of feature annotation.</text>
</comment>
<dbReference type="Gene3D" id="2.10.25.10">
    <property type="entry name" value="Laminin"/>
    <property type="match status" value="1"/>
</dbReference>
<dbReference type="GeneID" id="25910347"/>
<accession>A0A0L0FMI3</accession>
<evidence type="ECO:0000256" key="3">
    <source>
        <dbReference type="SAM" id="Phobius"/>
    </source>
</evidence>
<dbReference type="PANTHER" id="PTHR35273:SF2">
    <property type="entry name" value="ALPHA-GALACTOSIDASE"/>
    <property type="match status" value="1"/>
</dbReference>
<evidence type="ECO:0000313" key="6">
    <source>
        <dbReference type="Proteomes" id="UP000054560"/>
    </source>
</evidence>
<dbReference type="Gene3D" id="3.20.20.70">
    <property type="entry name" value="Aldolase class I"/>
    <property type="match status" value="1"/>
</dbReference>
<keyword evidence="3" id="KW-1133">Transmembrane helix</keyword>
<feature type="domain" description="EGF-like" evidence="4">
    <location>
        <begin position="228"/>
        <end position="261"/>
    </location>
</feature>
<dbReference type="PANTHER" id="PTHR35273">
    <property type="entry name" value="ALPHA-1,4 POLYGALACTOSAMINIDASE, PUTATIVE (AFU_ORTHOLOGUE AFUA_3G07890)-RELATED"/>
    <property type="match status" value="1"/>
</dbReference>
<keyword evidence="1" id="KW-1015">Disulfide bond</keyword>
<dbReference type="OrthoDB" id="2108802at2759"/>
<dbReference type="PROSITE" id="PS00022">
    <property type="entry name" value="EGF_1"/>
    <property type="match status" value="1"/>
</dbReference>
<dbReference type="STRING" id="667725.A0A0L0FMI3"/>
<evidence type="ECO:0000313" key="5">
    <source>
        <dbReference type="EMBL" id="KNC77701.1"/>
    </source>
</evidence>
<dbReference type="PROSITE" id="PS50026">
    <property type="entry name" value="EGF_3"/>
    <property type="match status" value="1"/>
</dbReference>
<dbReference type="InterPro" id="IPR000742">
    <property type="entry name" value="EGF"/>
</dbReference>
<feature type="compositionally biased region" description="Polar residues" evidence="2">
    <location>
        <begin position="52"/>
        <end position="64"/>
    </location>
</feature>
<feature type="transmembrane region" description="Helical" evidence="3">
    <location>
        <begin position="26"/>
        <end position="46"/>
    </location>
</feature>
<protein>
    <recommendedName>
        <fullName evidence="4">EGF-like domain-containing protein</fullName>
    </recommendedName>
</protein>
<reference evidence="5 6" key="1">
    <citation type="submission" date="2011-02" db="EMBL/GenBank/DDBJ databases">
        <title>The Genome Sequence of Sphaeroforma arctica JP610.</title>
        <authorList>
            <consortium name="The Broad Institute Genome Sequencing Platform"/>
            <person name="Russ C."/>
            <person name="Cuomo C."/>
            <person name="Young S.K."/>
            <person name="Zeng Q."/>
            <person name="Gargeya S."/>
            <person name="Alvarado L."/>
            <person name="Berlin A."/>
            <person name="Chapman S.B."/>
            <person name="Chen Z."/>
            <person name="Freedman E."/>
            <person name="Gellesch M."/>
            <person name="Goldberg J."/>
            <person name="Griggs A."/>
            <person name="Gujja S."/>
            <person name="Heilman E."/>
            <person name="Heiman D."/>
            <person name="Howarth C."/>
            <person name="Mehta T."/>
            <person name="Neiman D."/>
            <person name="Pearson M."/>
            <person name="Roberts A."/>
            <person name="Saif S."/>
            <person name="Shea T."/>
            <person name="Shenoy N."/>
            <person name="Sisk P."/>
            <person name="Stolte C."/>
            <person name="Sykes S."/>
            <person name="White J."/>
            <person name="Yandava C."/>
            <person name="Burger G."/>
            <person name="Gray M.W."/>
            <person name="Holland P.W.H."/>
            <person name="King N."/>
            <person name="Lang F.B.F."/>
            <person name="Roger A.J."/>
            <person name="Ruiz-Trillo I."/>
            <person name="Haas B."/>
            <person name="Nusbaum C."/>
            <person name="Birren B."/>
        </authorList>
    </citation>
    <scope>NUCLEOTIDE SEQUENCE [LARGE SCALE GENOMIC DNA]</scope>
    <source>
        <strain evidence="5 6">JP610</strain>
    </source>
</reference>
<evidence type="ECO:0000256" key="1">
    <source>
        <dbReference type="PROSITE-ProRule" id="PRU00076"/>
    </source>
</evidence>
<dbReference type="AlphaFoldDB" id="A0A0L0FMI3"/>
<dbReference type="eggNOG" id="ENOG502RCTR">
    <property type="taxonomic scope" value="Eukaryota"/>
</dbReference>
<dbReference type="InterPro" id="IPR017853">
    <property type="entry name" value="GH"/>
</dbReference>
<dbReference type="CDD" id="cd00055">
    <property type="entry name" value="EGF_Lam"/>
    <property type="match status" value="1"/>
</dbReference>
<dbReference type="Pfam" id="PF23106">
    <property type="entry name" value="EGF_Teneurin"/>
    <property type="match status" value="1"/>
</dbReference>
<gene>
    <name evidence="5" type="ORF">SARC_09843</name>
</gene>
<feature type="region of interest" description="Disordered" evidence="2">
    <location>
        <begin position="52"/>
        <end position="77"/>
    </location>
</feature>
<dbReference type="EMBL" id="KQ242656">
    <property type="protein sequence ID" value="KNC77701.1"/>
    <property type="molecule type" value="Genomic_DNA"/>
</dbReference>
<keyword evidence="6" id="KW-1185">Reference proteome</keyword>
<proteinExistence type="predicted"/>
<feature type="disulfide bond" evidence="1">
    <location>
        <begin position="232"/>
        <end position="242"/>
    </location>
</feature>
<keyword evidence="3" id="KW-0812">Transmembrane</keyword>
<dbReference type="Proteomes" id="UP000054560">
    <property type="component" value="Unassembled WGS sequence"/>
</dbReference>
<dbReference type="SUPFAM" id="SSF51445">
    <property type="entry name" value="(Trans)glycosidases"/>
    <property type="match status" value="1"/>
</dbReference>
<feature type="disulfide bond" evidence="1">
    <location>
        <begin position="251"/>
        <end position="260"/>
    </location>
</feature>
<dbReference type="InterPro" id="IPR013785">
    <property type="entry name" value="Aldolase_TIM"/>
</dbReference>
<feature type="compositionally biased region" description="Low complexity" evidence="2">
    <location>
        <begin position="65"/>
        <end position="76"/>
    </location>
</feature>
<evidence type="ECO:0000259" key="4">
    <source>
        <dbReference type="PROSITE" id="PS50026"/>
    </source>
</evidence>
<dbReference type="InterPro" id="IPR002049">
    <property type="entry name" value="LE_dom"/>
</dbReference>
<keyword evidence="1" id="KW-0245">EGF-like domain</keyword>